<dbReference type="Proteomes" id="UP000298787">
    <property type="component" value="Chromosome 5"/>
</dbReference>
<dbReference type="PANTHER" id="PTHR46363:SF1">
    <property type="entry name" value="DEOXYRIBONUCLEASE TATDN2-RELATED"/>
    <property type="match status" value="1"/>
</dbReference>
<feature type="compositionally biased region" description="Basic residues" evidence="3">
    <location>
        <begin position="1"/>
        <end position="10"/>
    </location>
</feature>
<dbReference type="InterPro" id="IPR032466">
    <property type="entry name" value="Metal_Hydrolase"/>
</dbReference>
<organism evidence="4 5">
    <name type="scientific">Collichthys lucidus</name>
    <name type="common">Big head croaker</name>
    <name type="synonym">Sciaena lucida</name>
    <dbReference type="NCBI Taxonomy" id="240159"/>
    <lineage>
        <taxon>Eukaryota</taxon>
        <taxon>Metazoa</taxon>
        <taxon>Chordata</taxon>
        <taxon>Craniata</taxon>
        <taxon>Vertebrata</taxon>
        <taxon>Euteleostomi</taxon>
        <taxon>Actinopterygii</taxon>
        <taxon>Neopterygii</taxon>
        <taxon>Teleostei</taxon>
        <taxon>Neoteleostei</taxon>
        <taxon>Acanthomorphata</taxon>
        <taxon>Eupercaria</taxon>
        <taxon>Sciaenidae</taxon>
        <taxon>Collichthys</taxon>
    </lineage>
</organism>
<proteinExistence type="inferred from homology"/>
<evidence type="ECO:0000256" key="3">
    <source>
        <dbReference type="SAM" id="MobiDB-lite"/>
    </source>
</evidence>
<dbReference type="FunFam" id="3.20.20.140:FF:000027">
    <property type="entry name" value="putative deoxyribonuclease TATDN2"/>
    <property type="match status" value="1"/>
</dbReference>
<dbReference type="CDD" id="cd01310">
    <property type="entry name" value="TatD_DNAse"/>
    <property type="match status" value="1"/>
</dbReference>
<dbReference type="GO" id="GO:0016788">
    <property type="term" value="F:hydrolase activity, acting on ester bonds"/>
    <property type="evidence" value="ECO:0007669"/>
    <property type="project" value="InterPro"/>
</dbReference>
<name>A0A4U5UC72_COLLU</name>
<keyword evidence="2" id="KW-0378">Hydrolase</keyword>
<dbReference type="Gene3D" id="3.20.20.140">
    <property type="entry name" value="Metal-dependent hydrolases"/>
    <property type="match status" value="1"/>
</dbReference>
<evidence type="ECO:0000313" key="5">
    <source>
        <dbReference type="Proteomes" id="UP000298787"/>
    </source>
</evidence>
<accession>A0A4U5UC72</accession>
<evidence type="ECO:0000313" key="4">
    <source>
        <dbReference type="EMBL" id="TKS71598.1"/>
    </source>
</evidence>
<dbReference type="Pfam" id="PF01026">
    <property type="entry name" value="TatD_DNase"/>
    <property type="match status" value="1"/>
</dbReference>
<dbReference type="AlphaFoldDB" id="A0A4U5UC72"/>
<feature type="compositionally biased region" description="Basic and acidic residues" evidence="3">
    <location>
        <begin position="189"/>
        <end position="200"/>
    </location>
</feature>
<feature type="compositionally biased region" description="Acidic residues" evidence="3">
    <location>
        <begin position="256"/>
        <end position="265"/>
    </location>
</feature>
<feature type="compositionally biased region" description="Polar residues" evidence="3">
    <location>
        <begin position="96"/>
        <end position="111"/>
    </location>
</feature>
<dbReference type="PROSITE" id="PS01137">
    <property type="entry name" value="TATD_1"/>
    <property type="match status" value="1"/>
</dbReference>
<evidence type="ECO:0000256" key="2">
    <source>
        <dbReference type="ARBA" id="ARBA00022801"/>
    </source>
</evidence>
<evidence type="ECO:0000256" key="1">
    <source>
        <dbReference type="ARBA" id="ARBA00009275"/>
    </source>
</evidence>
<dbReference type="OrthoDB" id="413993at2759"/>
<dbReference type="PANTHER" id="PTHR46363">
    <property type="entry name" value="DEOXYRIBONUCLEASE TATDN2-RELATED"/>
    <property type="match status" value="1"/>
</dbReference>
<dbReference type="InterPro" id="IPR001130">
    <property type="entry name" value="TatD-like"/>
</dbReference>
<feature type="region of interest" description="Disordered" evidence="3">
    <location>
        <begin position="1"/>
        <end position="265"/>
    </location>
</feature>
<comment type="similarity">
    <text evidence="1">Belongs to the metallo-dependent hydrolases superfamily. TatD-type hydrolase family.</text>
</comment>
<dbReference type="InterPro" id="IPR018228">
    <property type="entry name" value="DNase_TatD-rel_CS"/>
</dbReference>
<dbReference type="SUPFAM" id="SSF51556">
    <property type="entry name" value="Metallo-dependent hydrolases"/>
    <property type="match status" value="1"/>
</dbReference>
<feature type="compositionally biased region" description="Basic residues" evidence="3">
    <location>
        <begin position="79"/>
        <end position="90"/>
    </location>
</feature>
<feature type="compositionally biased region" description="Polar residues" evidence="3">
    <location>
        <begin position="12"/>
        <end position="45"/>
    </location>
</feature>
<sequence>MDSSRKKWRRTTVISPTTPQGRHASSGTPLGWNMSPNEDSNTLTLCDSPGPDGLRALSLDTPKRKAAMLGESTPSLGKAKLRKLSRKMSKKIISPEDNSSKQLDSTESQTASPPPAHSFAFKKKQRTPEEGSKAIYKRALIDALDSTKTRRSTKSRPSPFVSSPVETEAQPCPVSLGRTVVTIESPSTTHEDKSEDRSTDQEDELSSSWILDDADCDHSEPETDRRSVVIKGEDSPERFVARDSALVRTTSRDESFSPEDEVEAEELNSSLPELEPMLDSFTFFSQSRPVNTQGPAPLTFSSPSETAWAVQGAVESPEMSQRNVFVSFQQPNTTPSEASSAKTEDFCCSDNMDHLSDPFALPLHSNRGKFNPRLNSTTSHRRSDSGTSMRRHLYSSAHRGTARRRLSAGAEPLWTSYPDLDSSVGFIDTHCHLDMLYGKLGFRGTFGRFRSVYRGSFPLEFRGCIANFCNPAATMKEALWEGLLAEDMVWGAFGCHPHFAKYYSSVHERSILMAMRHPKAVAFGEIGLDYSHKNSTNTARQKEVFERQLRLAVAMQKPLVIHCRDADQDLLEIMRKWVPGDYKIHRHCFTNSYPVIEPFLTEFPNLYVGFTALITYPRATEVRDAVRKIPLNRIVLETDAPYFLPRQVNKDVCRFSHPGMGIHTLRELSMLKREDMHTVLTTIRHNTTQLYGV</sequence>
<gene>
    <name evidence="4" type="ORF">D9C73_004950</name>
</gene>
<dbReference type="EMBL" id="CM014082">
    <property type="protein sequence ID" value="TKS71598.1"/>
    <property type="molecule type" value="Genomic_DNA"/>
</dbReference>
<dbReference type="PROSITE" id="PS01091">
    <property type="entry name" value="TATD_3"/>
    <property type="match status" value="1"/>
</dbReference>
<keyword evidence="5" id="KW-1185">Reference proteome</keyword>
<feature type="region of interest" description="Disordered" evidence="3">
    <location>
        <begin position="370"/>
        <end position="400"/>
    </location>
</feature>
<dbReference type="STRING" id="240159.A0A4U5UC72"/>
<reference evidence="4 5" key="1">
    <citation type="submission" date="2019-01" db="EMBL/GenBank/DDBJ databases">
        <title>Genome Assembly of Collichthys lucidus.</title>
        <authorList>
            <person name="Cai M."/>
            <person name="Xiao S."/>
        </authorList>
    </citation>
    <scope>NUCLEOTIDE SEQUENCE [LARGE SCALE GENOMIC DNA]</scope>
    <source>
        <strain evidence="4">JT15FE1705JMU</strain>
        <tissue evidence="4">Muscle</tissue>
    </source>
</reference>
<protein>
    <submittedName>
        <fullName evidence="4">Putative deoxyribonuclease TATDN2</fullName>
    </submittedName>
</protein>
<feature type="compositionally biased region" description="Basic and acidic residues" evidence="3">
    <location>
        <begin position="216"/>
        <end position="241"/>
    </location>
</feature>